<dbReference type="KEGG" id="sep:SE_1619"/>
<feature type="transmembrane region" description="Helical" evidence="1">
    <location>
        <begin position="27"/>
        <end position="47"/>
    </location>
</feature>
<dbReference type="eggNOG" id="ENOG502ZF80">
    <property type="taxonomic scope" value="Bacteria"/>
</dbReference>
<dbReference type="AlphaFoldDB" id="A0A0H2VJH4"/>
<gene>
    <name evidence="2" type="ordered locus">SE_1619</name>
</gene>
<keyword evidence="1" id="KW-0472">Membrane</keyword>
<organism evidence="2 3">
    <name type="scientific">Staphylococcus epidermidis (strain ATCC 12228 / FDA PCI 1200)</name>
    <dbReference type="NCBI Taxonomy" id="176280"/>
    <lineage>
        <taxon>Bacteria</taxon>
        <taxon>Bacillati</taxon>
        <taxon>Bacillota</taxon>
        <taxon>Bacilli</taxon>
        <taxon>Bacillales</taxon>
        <taxon>Staphylococcaceae</taxon>
        <taxon>Staphylococcus</taxon>
    </lineage>
</organism>
<protein>
    <submittedName>
        <fullName evidence="2">Uncharacterized protein</fullName>
    </submittedName>
</protein>
<keyword evidence="1" id="KW-1133">Transmembrane helix</keyword>
<proteinExistence type="predicted"/>
<keyword evidence="1" id="KW-0812">Transmembrane</keyword>
<reference evidence="2 3" key="1">
    <citation type="journal article" date="2003" name="Mol. Microbiol.">
        <title>Genome-based analysis of virulence genes in a non-biofilm-forming Staphylococcus epidermidis strain (ATCC 12228).</title>
        <authorList>
            <person name="Zhang Y.Q."/>
            <person name="Ren S.X."/>
            <person name="Li H.L."/>
            <person name="Wang Y.X."/>
            <person name="Fu G."/>
            <person name="Yang J."/>
            <person name="Qin Z.Q."/>
            <person name="Miao Y.G."/>
            <person name="Wang W.Y."/>
            <person name="Chen R.S."/>
            <person name="Shen Y."/>
            <person name="Chen Z."/>
            <person name="Yuan Z.H."/>
            <person name="Zhao G.P."/>
            <person name="Qu D."/>
            <person name="Danchin A."/>
            <person name="Wen Y.M."/>
        </authorList>
    </citation>
    <scope>NUCLEOTIDE SEQUENCE [LARGE SCALE GENOMIC DNA]</scope>
    <source>
        <strain evidence="3">ATCC 12228 / FDA PCI 1200</strain>
    </source>
</reference>
<name>A0A0H2VJH4_STAES</name>
<accession>A0A0H2VJH4</accession>
<dbReference type="EMBL" id="AE015929">
    <property type="protein sequence ID" value="AAO05218.1"/>
    <property type="molecule type" value="Genomic_DNA"/>
</dbReference>
<evidence type="ECO:0000313" key="2">
    <source>
        <dbReference type="EMBL" id="AAO05218.1"/>
    </source>
</evidence>
<dbReference type="OrthoDB" id="2399553at2"/>
<evidence type="ECO:0000313" key="3">
    <source>
        <dbReference type="Proteomes" id="UP000001411"/>
    </source>
</evidence>
<sequence>MKLHCAYAILIRTRVKVVTQVRIQSRWLIFAIFLTGAISLLIGLTYYKSIKSVDLSGYSVNQISLNHGFNQKGFVVNKKIKLDRYTFYNDKNHKDFTVKVKNKTHKVKGMVLVKDDKVETNFGIKMGDPIDKVINKLGENYKINKVGKNYHSMTYVDRFNKLKLNILYKDNIVKRIEFFSK</sequence>
<dbReference type="PATRIC" id="fig|176280.10.peg.1584"/>
<dbReference type="HOGENOM" id="CLU_137978_0_0_9"/>
<dbReference type="Proteomes" id="UP000001411">
    <property type="component" value="Chromosome"/>
</dbReference>
<evidence type="ECO:0000256" key="1">
    <source>
        <dbReference type="SAM" id="Phobius"/>
    </source>
</evidence>